<evidence type="ECO:0000313" key="7">
    <source>
        <dbReference type="EMBL" id="OOE88069.1"/>
    </source>
</evidence>
<dbReference type="PANTHER" id="PTHR21016">
    <property type="entry name" value="BETA-AMYLOID BINDING PROTEIN-RELATED"/>
    <property type="match status" value="1"/>
</dbReference>
<evidence type="ECO:0000256" key="3">
    <source>
        <dbReference type="ARBA" id="ARBA00022989"/>
    </source>
</evidence>
<evidence type="ECO:0000313" key="8">
    <source>
        <dbReference type="Proteomes" id="UP000188627"/>
    </source>
</evidence>
<evidence type="ECO:0000259" key="6">
    <source>
        <dbReference type="Pfam" id="PF05154"/>
    </source>
</evidence>
<gene>
    <name evidence="7" type="ORF">BZG74_10355</name>
</gene>
<evidence type="ECO:0000256" key="2">
    <source>
        <dbReference type="ARBA" id="ARBA00022692"/>
    </source>
</evidence>
<dbReference type="InterPro" id="IPR007829">
    <property type="entry name" value="TM2"/>
</dbReference>
<feature type="domain" description="TM2" evidence="6">
    <location>
        <begin position="17"/>
        <end position="63"/>
    </location>
</feature>
<dbReference type="Pfam" id="PF05154">
    <property type="entry name" value="TM2"/>
    <property type="match status" value="1"/>
</dbReference>
<sequence>MTDTTPAPEKEVKNFKPKNRIIALILGMFLGFIGADRFYLGKPGSGLLKACTLGGFGIWWFIDNALLMVDLMGHSLGKDTGIVKDGNGNELQFGFSMYRFKDGKLERDWK</sequence>
<comment type="subcellular location">
    <subcellularLocation>
        <location evidence="1">Membrane</location>
        <topology evidence="1">Multi-pass membrane protein</topology>
    </subcellularLocation>
</comment>
<dbReference type="Proteomes" id="UP000188627">
    <property type="component" value="Unassembled WGS sequence"/>
</dbReference>
<proteinExistence type="predicted"/>
<evidence type="ECO:0000256" key="4">
    <source>
        <dbReference type="ARBA" id="ARBA00023136"/>
    </source>
</evidence>
<reference evidence="8" key="1">
    <citation type="submission" date="2017-01" db="EMBL/GenBank/DDBJ databases">
        <title>Draft genome of the species Salinivibrio sharmensis.</title>
        <authorList>
            <person name="Lopez-Hermoso C."/>
            <person name="De La Haba R."/>
            <person name="Sanchez-Porro C."/>
            <person name="Ventosa A."/>
        </authorList>
    </citation>
    <scope>NUCLEOTIDE SEQUENCE [LARGE SCALE GENOMIC DNA]</scope>
    <source>
        <strain evidence="8">CBH463</strain>
    </source>
</reference>
<name>A0ABX3KG35_9GAMM</name>
<dbReference type="EMBL" id="MUFC01000009">
    <property type="protein sequence ID" value="OOE88069.1"/>
    <property type="molecule type" value="Genomic_DNA"/>
</dbReference>
<protein>
    <recommendedName>
        <fullName evidence="6">TM2 domain-containing protein</fullName>
    </recommendedName>
</protein>
<accession>A0ABX3KG35</accession>
<dbReference type="RefSeq" id="WP_077772518.1">
    <property type="nucleotide sequence ID" value="NZ_MUFC01000009.1"/>
</dbReference>
<feature type="transmembrane region" description="Helical" evidence="5">
    <location>
        <begin position="21"/>
        <end position="40"/>
    </location>
</feature>
<keyword evidence="2 5" id="KW-0812">Transmembrane</keyword>
<organism evidence="7 8">
    <name type="scientific">Salinivibrio sharmensis</name>
    <dbReference type="NCBI Taxonomy" id="390883"/>
    <lineage>
        <taxon>Bacteria</taxon>
        <taxon>Pseudomonadati</taxon>
        <taxon>Pseudomonadota</taxon>
        <taxon>Gammaproteobacteria</taxon>
        <taxon>Vibrionales</taxon>
        <taxon>Vibrionaceae</taxon>
        <taxon>Salinivibrio</taxon>
    </lineage>
</organism>
<evidence type="ECO:0000256" key="1">
    <source>
        <dbReference type="ARBA" id="ARBA00004141"/>
    </source>
</evidence>
<feature type="transmembrane region" description="Helical" evidence="5">
    <location>
        <begin position="46"/>
        <end position="69"/>
    </location>
</feature>
<dbReference type="PANTHER" id="PTHR21016:SF25">
    <property type="entry name" value="TM2 DOMAIN-CONTAINING PROTEIN DDB_G0277895-RELATED"/>
    <property type="match status" value="1"/>
</dbReference>
<keyword evidence="4 5" id="KW-0472">Membrane</keyword>
<dbReference type="InterPro" id="IPR050932">
    <property type="entry name" value="TM2D1-3-like"/>
</dbReference>
<comment type="caution">
    <text evidence="7">The sequence shown here is derived from an EMBL/GenBank/DDBJ whole genome shotgun (WGS) entry which is preliminary data.</text>
</comment>
<keyword evidence="3 5" id="KW-1133">Transmembrane helix</keyword>
<evidence type="ECO:0000256" key="5">
    <source>
        <dbReference type="SAM" id="Phobius"/>
    </source>
</evidence>
<keyword evidence="8" id="KW-1185">Reference proteome</keyword>